<dbReference type="Gene3D" id="3.90.550.10">
    <property type="entry name" value="Spore Coat Polysaccharide Biosynthesis Protein SpsA, Chain A"/>
    <property type="match status" value="1"/>
</dbReference>
<reference evidence="2 3" key="1">
    <citation type="submission" date="2016-11" db="EMBL/GenBank/DDBJ databases">
        <authorList>
            <person name="Jaros S."/>
            <person name="Januszkiewicz K."/>
            <person name="Wedrychowicz H."/>
        </authorList>
    </citation>
    <scope>NUCLEOTIDE SEQUENCE [LARGE SCALE GENOMIC DNA]</scope>
    <source>
        <strain evidence="2 3">DSM 6792</strain>
    </source>
</reference>
<evidence type="ECO:0000313" key="2">
    <source>
        <dbReference type="EMBL" id="SHG59120.1"/>
    </source>
</evidence>
<evidence type="ECO:0000313" key="3">
    <source>
        <dbReference type="Proteomes" id="UP000184112"/>
    </source>
</evidence>
<dbReference type="Proteomes" id="UP000184112">
    <property type="component" value="Unassembled WGS sequence"/>
</dbReference>
<dbReference type="AlphaFoldDB" id="A0A1M5L2G0"/>
<sequence>MISLVICSRTQNISQQFDENIKKTIGCEYELIVIDNSNNQYSIFEAYNAGLTKSKNNFVCFLHDDILIHSNNWGKLLIETFQNNPEVGLLGIAGSQIKTKMPSAWFNCPKEQKAIYIIQHFNGQNLKDKWEYGFENNIYVEVTAIDGVFMALRKDPRISFNTNMKGFHNYDLNISFEYQKFGYKIWSTNAILLEHFSSGSMNKDWVDSTFKIHAVYKDILPLKTSDMSKRDLKLLEFENGVKYVNHALNFKLKKNAIRIWFDLLKIRPYSKEYIKFSKKMIRLLFQ</sequence>
<organism evidence="2 3">
    <name type="scientific">Flavobacterium johnsoniae</name>
    <name type="common">Cytophaga johnsonae</name>
    <dbReference type="NCBI Taxonomy" id="986"/>
    <lineage>
        <taxon>Bacteria</taxon>
        <taxon>Pseudomonadati</taxon>
        <taxon>Bacteroidota</taxon>
        <taxon>Flavobacteriia</taxon>
        <taxon>Flavobacteriales</taxon>
        <taxon>Flavobacteriaceae</taxon>
        <taxon>Flavobacterium</taxon>
    </lineage>
</organism>
<name>A0A1M5L2G0_FLAJO</name>
<protein>
    <submittedName>
        <fullName evidence="2">Glycosyltransferase like family protein</fullName>
    </submittedName>
</protein>
<dbReference type="EMBL" id="FQWH01000003">
    <property type="protein sequence ID" value="SHG59120.1"/>
    <property type="molecule type" value="Genomic_DNA"/>
</dbReference>
<dbReference type="Pfam" id="PF13712">
    <property type="entry name" value="Glyco_tranf_2_5"/>
    <property type="match status" value="1"/>
</dbReference>
<proteinExistence type="predicted"/>
<dbReference type="InterPro" id="IPR059123">
    <property type="entry name" value="StrF_dom"/>
</dbReference>
<dbReference type="InterPro" id="IPR029044">
    <property type="entry name" value="Nucleotide-diphossugar_trans"/>
</dbReference>
<feature type="domain" description="Streptomycin biosynthesis protein StrF" evidence="1">
    <location>
        <begin position="14"/>
        <end position="187"/>
    </location>
</feature>
<accession>A0A1M5L2G0</accession>
<dbReference type="RefSeq" id="WP_073409015.1">
    <property type="nucleotide sequence ID" value="NZ_FQWH01000003.1"/>
</dbReference>
<dbReference type="SUPFAM" id="SSF53448">
    <property type="entry name" value="Nucleotide-diphospho-sugar transferases"/>
    <property type="match status" value="1"/>
</dbReference>
<gene>
    <name evidence="2" type="ORF">SAMN05444388_103303</name>
</gene>
<dbReference type="GO" id="GO:0016740">
    <property type="term" value="F:transferase activity"/>
    <property type="evidence" value="ECO:0007669"/>
    <property type="project" value="UniProtKB-KW"/>
</dbReference>
<keyword evidence="2" id="KW-0808">Transferase</keyword>
<evidence type="ECO:0000259" key="1">
    <source>
        <dbReference type="Pfam" id="PF13712"/>
    </source>
</evidence>